<reference evidence="3" key="1">
    <citation type="submission" date="2023-05" db="EMBL/GenBank/DDBJ databases">
        <title>Sedimentitalea sp. nov. JM2-8.</title>
        <authorList>
            <person name="Huang J."/>
        </authorList>
    </citation>
    <scope>NUCLEOTIDE SEQUENCE [LARGE SCALE GENOMIC DNA]</scope>
    <source>
        <strain evidence="3">KHS03</strain>
    </source>
</reference>
<feature type="chain" id="PRO_5046944229" evidence="1">
    <location>
        <begin position="22"/>
        <end position="123"/>
    </location>
</feature>
<evidence type="ECO:0000313" key="2">
    <source>
        <dbReference type="EMBL" id="MDU9004731.1"/>
    </source>
</evidence>
<keyword evidence="3" id="KW-1185">Reference proteome</keyword>
<sequence length="123" mass="13828">MSSIKGPVLILALYAASRAVAQEVCIEPFRPNMEYLADGGVGPEEMRDAYRVYFSEVETYLNCLNVSSARIREEATAAVQEYNRVLDQYPAPKGQVVESEPAPRIEMSETGTLFLDYQADWLR</sequence>
<comment type="caution">
    <text evidence="2">The sequence shown here is derived from an EMBL/GenBank/DDBJ whole genome shotgun (WGS) entry which is preliminary data.</text>
</comment>
<dbReference type="Proteomes" id="UP001255416">
    <property type="component" value="Unassembled WGS sequence"/>
</dbReference>
<organism evidence="2 3">
    <name type="scientific">Sedimentitalea todarodis</name>
    <dbReference type="NCBI Taxonomy" id="1631240"/>
    <lineage>
        <taxon>Bacteria</taxon>
        <taxon>Pseudomonadati</taxon>
        <taxon>Pseudomonadota</taxon>
        <taxon>Alphaproteobacteria</taxon>
        <taxon>Rhodobacterales</taxon>
        <taxon>Paracoccaceae</taxon>
        <taxon>Sedimentitalea</taxon>
    </lineage>
</organism>
<dbReference type="RefSeq" id="WP_316776857.1">
    <property type="nucleotide sequence ID" value="NZ_JASMWN010000009.1"/>
</dbReference>
<evidence type="ECO:0000313" key="3">
    <source>
        <dbReference type="Proteomes" id="UP001255416"/>
    </source>
</evidence>
<name>A0ABU3VEX2_9RHOB</name>
<protein>
    <submittedName>
        <fullName evidence="2">Uncharacterized protein</fullName>
    </submittedName>
</protein>
<evidence type="ECO:0000256" key="1">
    <source>
        <dbReference type="SAM" id="SignalP"/>
    </source>
</evidence>
<dbReference type="EMBL" id="JASMWN010000009">
    <property type="protein sequence ID" value="MDU9004731.1"/>
    <property type="molecule type" value="Genomic_DNA"/>
</dbReference>
<accession>A0ABU3VEX2</accession>
<feature type="signal peptide" evidence="1">
    <location>
        <begin position="1"/>
        <end position="21"/>
    </location>
</feature>
<proteinExistence type="predicted"/>
<gene>
    <name evidence="2" type="ORF">QO231_12825</name>
</gene>
<keyword evidence="1" id="KW-0732">Signal</keyword>